<dbReference type="SUPFAM" id="SSF52317">
    <property type="entry name" value="Class I glutamine amidotransferase-like"/>
    <property type="match status" value="1"/>
</dbReference>
<evidence type="ECO:0000313" key="3">
    <source>
        <dbReference type="Proteomes" id="UP001428817"/>
    </source>
</evidence>
<reference evidence="3" key="1">
    <citation type="journal article" date="2019" name="Int. J. Syst. Evol. Microbiol.">
        <title>The Global Catalogue of Microorganisms (GCM) 10K type strain sequencing project: providing services to taxonomists for standard genome sequencing and annotation.</title>
        <authorList>
            <consortium name="The Broad Institute Genomics Platform"/>
            <consortium name="The Broad Institute Genome Sequencing Center for Infectious Disease"/>
            <person name="Wu L."/>
            <person name="Ma J."/>
        </authorList>
    </citation>
    <scope>NUCLEOTIDE SEQUENCE [LARGE SCALE GENOMIC DNA]</scope>
    <source>
        <strain evidence="3">JCM 18303</strain>
    </source>
</reference>
<dbReference type="InterPro" id="IPR052158">
    <property type="entry name" value="INH-QAR"/>
</dbReference>
<dbReference type="Gene3D" id="3.40.50.880">
    <property type="match status" value="1"/>
</dbReference>
<sequence length="201" mass="21568">MANTIGVVVFPDAEELDFVGPWEVFTASAMLRGQAGSDPDRVVLIGPGLEPVRCAKGLRVVPDATFDDHPPLDVILVPGGQGTRREVKNEKLLRWLAGVSSAAQWTTSVCTGSLLLHGAGLAAGKRVATHWGFEDELEKLGANVVRDARWVRDGQIVSSQGVSAGIDMALWLVGQLYGPAHARATQRYIQYDPAPPYQADV</sequence>
<keyword evidence="3" id="KW-1185">Reference proteome</keyword>
<proteinExistence type="predicted"/>
<dbReference type="Proteomes" id="UP001428817">
    <property type="component" value="Unassembled WGS sequence"/>
</dbReference>
<dbReference type="EMBL" id="BAABJP010000010">
    <property type="protein sequence ID" value="GAA5155896.1"/>
    <property type="molecule type" value="Genomic_DNA"/>
</dbReference>
<protein>
    <submittedName>
        <fullName evidence="2">DJ-1/PfpI family protein</fullName>
    </submittedName>
</protein>
<comment type="caution">
    <text evidence="2">The sequence shown here is derived from an EMBL/GenBank/DDBJ whole genome shotgun (WGS) entry which is preliminary data.</text>
</comment>
<evidence type="ECO:0000259" key="1">
    <source>
        <dbReference type="Pfam" id="PF01965"/>
    </source>
</evidence>
<feature type="domain" description="DJ-1/PfpI" evidence="1">
    <location>
        <begin position="5"/>
        <end position="173"/>
    </location>
</feature>
<dbReference type="RefSeq" id="WP_185064071.1">
    <property type="nucleotide sequence ID" value="NZ_BAABJP010000010.1"/>
</dbReference>
<gene>
    <name evidence="2" type="ORF">GCM10023321_30410</name>
</gene>
<dbReference type="InterPro" id="IPR002818">
    <property type="entry name" value="DJ-1/PfpI"/>
</dbReference>
<evidence type="ECO:0000313" key="2">
    <source>
        <dbReference type="EMBL" id="GAA5155896.1"/>
    </source>
</evidence>
<dbReference type="PANTHER" id="PTHR43130">
    <property type="entry name" value="ARAC-FAMILY TRANSCRIPTIONAL REGULATOR"/>
    <property type="match status" value="1"/>
</dbReference>
<organism evidence="2 3">
    <name type="scientific">Pseudonocardia eucalypti</name>
    <dbReference type="NCBI Taxonomy" id="648755"/>
    <lineage>
        <taxon>Bacteria</taxon>
        <taxon>Bacillati</taxon>
        <taxon>Actinomycetota</taxon>
        <taxon>Actinomycetes</taxon>
        <taxon>Pseudonocardiales</taxon>
        <taxon>Pseudonocardiaceae</taxon>
        <taxon>Pseudonocardia</taxon>
    </lineage>
</organism>
<accession>A0ABP9Q207</accession>
<name>A0ABP9Q207_9PSEU</name>
<dbReference type="CDD" id="cd03139">
    <property type="entry name" value="GATase1_PfpI_2"/>
    <property type="match status" value="1"/>
</dbReference>
<dbReference type="Pfam" id="PF01965">
    <property type="entry name" value="DJ-1_PfpI"/>
    <property type="match status" value="1"/>
</dbReference>
<dbReference type="PANTHER" id="PTHR43130:SF3">
    <property type="entry name" value="HTH-TYPE TRANSCRIPTIONAL REGULATOR RV1931C"/>
    <property type="match status" value="1"/>
</dbReference>
<dbReference type="InterPro" id="IPR029062">
    <property type="entry name" value="Class_I_gatase-like"/>
</dbReference>